<name>A0AAD7GVW2_MYCRO</name>
<keyword evidence="3" id="KW-1185">Reference proteome</keyword>
<proteinExistence type="predicted"/>
<dbReference type="EMBL" id="JARKIE010000007">
    <property type="protein sequence ID" value="KAJ7706423.1"/>
    <property type="molecule type" value="Genomic_DNA"/>
</dbReference>
<evidence type="ECO:0000313" key="2">
    <source>
        <dbReference type="EMBL" id="KAJ7706423.1"/>
    </source>
</evidence>
<evidence type="ECO:0000313" key="3">
    <source>
        <dbReference type="Proteomes" id="UP001221757"/>
    </source>
</evidence>
<accession>A0AAD7GVW2</accession>
<dbReference type="AlphaFoldDB" id="A0AAD7GVW2"/>
<evidence type="ECO:0000256" key="1">
    <source>
        <dbReference type="SAM" id="MobiDB-lite"/>
    </source>
</evidence>
<sequence>MLRRISIELSIGLGSPFTPDPATLEMYAEAVDYLCSLDGRSFDGFWLNYVGHILSSLTSSLIRLSLATSALVSASLSPKRTCVRIQASSRTMPLTMLSRLQRALQVARHDYCWDLADPALNRAQSVANCLRSSSEYTNVVAALEGTYEPELPLSNGGLNPPKSNGVPDASRNPMDPNHYGWNIDLNAFGLDWNGADSGLTGMWGPASAGESHTLHASILPMYTS</sequence>
<protein>
    <submittedName>
        <fullName evidence="2">Uncharacterized protein</fullName>
    </submittedName>
</protein>
<gene>
    <name evidence="2" type="ORF">B0H17DRAFT_629042</name>
</gene>
<dbReference type="Proteomes" id="UP001221757">
    <property type="component" value="Unassembled WGS sequence"/>
</dbReference>
<organism evidence="2 3">
    <name type="scientific">Mycena rosella</name>
    <name type="common">Pink bonnet</name>
    <name type="synonym">Agaricus rosellus</name>
    <dbReference type="NCBI Taxonomy" id="1033263"/>
    <lineage>
        <taxon>Eukaryota</taxon>
        <taxon>Fungi</taxon>
        <taxon>Dikarya</taxon>
        <taxon>Basidiomycota</taxon>
        <taxon>Agaricomycotina</taxon>
        <taxon>Agaricomycetes</taxon>
        <taxon>Agaricomycetidae</taxon>
        <taxon>Agaricales</taxon>
        <taxon>Marasmiineae</taxon>
        <taxon>Mycenaceae</taxon>
        <taxon>Mycena</taxon>
    </lineage>
</organism>
<reference evidence="2" key="1">
    <citation type="submission" date="2023-03" db="EMBL/GenBank/DDBJ databases">
        <title>Massive genome expansion in bonnet fungi (Mycena s.s.) driven by repeated elements and novel gene families across ecological guilds.</title>
        <authorList>
            <consortium name="Lawrence Berkeley National Laboratory"/>
            <person name="Harder C.B."/>
            <person name="Miyauchi S."/>
            <person name="Viragh M."/>
            <person name="Kuo A."/>
            <person name="Thoen E."/>
            <person name="Andreopoulos B."/>
            <person name="Lu D."/>
            <person name="Skrede I."/>
            <person name="Drula E."/>
            <person name="Henrissat B."/>
            <person name="Morin E."/>
            <person name="Kohler A."/>
            <person name="Barry K."/>
            <person name="LaButti K."/>
            <person name="Morin E."/>
            <person name="Salamov A."/>
            <person name="Lipzen A."/>
            <person name="Mereny Z."/>
            <person name="Hegedus B."/>
            <person name="Baldrian P."/>
            <person name="Stursova M."/>
            <person name="Weitz H."/>
            <person name="Taylor A."/>
            <person name="Grigoriev I.V."/>
            <person name="Nagy L.G."/>
            <person name="Martin F."/>
            <person name="Kauserud H."/>
        </authorList>
    </citation>
    <scope>NUCLEOTIDE SEQUENCE</scope>
    <source>
        <strain evidence="2">CBHHK067</strain>
    </source>
</reference>
<comment type="caution">
    <text evidence="2">The sequence shown here is derived from an EMBL/GenBank/DDBJ whole genome shotgun (WGS) entry which is preliminary data.</text>
</comment>
<feature type="region of interest" description="Disordered" evidence="1">
    <location>
        <begin position="151"/>
        <end position="172"/>
    </location>
</feature>